<dbReference type="InterPro" id="IPR016181">
    <property type="entry name" value="Acyl_CoA_acyltransferase"/>
</dbReference>
<proteinExistence type="predicted"/>
<accession>A0ABR7DC90</accession>
<gene>
    <name evidence="2" type="ORF">H8S20_08880</name>
</gene>
<dbReference type="RefSeq" id="WP_186859895.1">
    <property type="nucleotide sequence ID" value="NZ_JACOOO010000016.1"/>
</dbReference>
<dbReference type="PANTHER" id="PTHR43415">
    <property type="entry name" value="SPERMIDINE N(1)-ACETYLTRANSFERASE"/>
    <property type="match status" value="1"/>
</dbReference>
<protein>
    <submittedName>
        <fullName evidence="2">GNAT family N-acetyltransferase</fullName>
    </submittedName>
</protein>
<dbReference type="EMBL" id="JACOOO010000016">
    <property type="protein sequence ID" value="MBC5629005.1"/>
    <property type="molecule type" value="Genomic_DNA"/>
</dbReference>
<dbReference type="PROSITE" id="PS51186">
    <property type="entry name" value="GNAT"/>
    <property type="match status" value="1"/>
</dbReference>
<organism evidence="2 3">
    <name type="scientific">Clostridium hominis</name>
    <dbReference type="NCBI Taxonomy" id="2763036"/>
    <lineage>
        <taxon>Bacteria</taxon>
        <taxon>Bacillati</taxon>
        <taxon>Bacillota</taxon>
        <taxon>Clostridia</taxon>
        <taxon>Eubacteriales</taxon>
        <taxon>Clostridiaceae</taxon>
        <taxon>Clostridium</taxon>
    </lineage>
</organism>
<dbReference type="PANTHER" id="PTHR43415:SF3">
    <property type="entry name" value="GNAT-FAMILY ACETYLTRANSFERASE"/>
    <property type="match status" value="1"/>
</dbReference>
<dbReference type="InterPro" id="IPR000182">
    <property type="entry name" value="GNAT_dom"/>
</dbReference>
<evidence type="ECO:0000313" key="2">
    <source>
        <dbReference type="EMBL" id="MBC5629005.1"/>
    </source>
</evidence>
<comment type="caution">
    <text evidence="2">The sequence shown here is derived from an EMBL/GenBank/DDBJ whole genome shotgun (WGS) entry which is preliminary data.</text>
</comment>
<feature type="domain" description="N-acetyltransferase" evidence="1">
    <location>
        <begin position="20"/>
        <end position="186"/>
    </location>
</feature>
<evidence type="ECO:0000259" key="1">
    <source>
        <dbReference type="PROSITE" id="PS51186"/>
    </source>
</evidence>
<dbReference type="Pfam" id="PF13420">
    <property type="entry name" value="Acetyltransf_4"/>
    <property type="match status" value="1"/>
</dbReference>
<reference evidence="2 3" key="1">
    <citation type="submission" date="2020-08" db="EMBL/GenBank/DDBJ databases">
        <title>Genome public.</title>
        <authorList>
            <person name="Liu C."/>
            <person name="Sun Q."/>
        </authorList>
    </citation>
    <scope>NUCLEOTIDE SEQUENCE [LARGE SCALE GENOMIC DNA]</scope>
    <source>
        <strain evidence="2 3">NSJ-6</strain>
    </source>
</reference>
<sequence>MNKSSANILKKVLLKNGQVLIVRPPKIDDAEAIIQYLNIVGGESDNLLFGKDDLSITIEQEKALINNIDNNPNCLMILGIIDNTIVSISQISSPFRRRICHNSEIAISVRKDFWNIGVGSVMLKVLIDYAKTKGTIRNINLKVKASNTRAMYLYKKLGFKVVGIHKNYFNINGKYDDAVLMEQYVW</sequence>
<dbReference type="Gene3D" id="3.40.630.30">
    <property type="match status" value="1"/>
</dbReference>
<name>A0ABR7DC90_9CLOT</name>
<evidence type="ECO:0000313" key="3">
    <source>
        <dbReference type="Proteomes" id="UP000596929"/>
    </source>
</evidence>
<dbReference type="SUPFAM" id="SSF55729">
    <property type="entry name" value="Acyl-CoA N-acyltransferases (Nat)"/>
    <property type="match status" value="1"/>
</dbReference>
<keyword evidence="3" id="KW-1185">Reference proteome</keyword>
<dbReference type="Proteomes" id="UP000596929">
    <property type="component" value="Unassembled WGS sequence"/>
</dbReference>